<accession>A0ABR0EC65</accession>
<gene>
    <name evidence="2" type="ORF">PRZ48_009361</name>
</gene>
<sequence length="548" mass="60281">MLVAGKTRLVTVTAFCVIAFIAIAAFTYNPELTDDSSQYLRKSWSKISNEQAWLGGGNAPTPPGSASNPQTPPHDALPFNPAPQLSEPDLPSKNPNPYAAVNEVTGGDVVDEHTSSISSTSSATTSTSTAAAAGLPTAVQTAVAMPTELAHNYTEIWSQSTQDGGYFNINFFGNDNSQAFNPSLLPHPQLHDTWIAVAQARYEDRAFPSGWSSELVCNAVFNKGGNLSCTEPPTVLVVPATQSTHCKDKLLTLHMNIGPHDARAFFGPEYPYLIYGTQSEHTCFGQWTQDFRLLMDWGIFRGWDAFQVPTEIQRPPPLGAMEKNYYFFWDMDKVLYAHYDTSPHRAFAKVELDGSAGPDLAPQVYAKDEACFNKHLRLNPLPDPKETKSSIHQATNSLSLTMCNSTDTSCIPNADNTYIIAIYQHKVGNGLMHARYEPFVMVMKRRAPFEIHAITAKPLWIRGRKNRDEMIYITSMNYKARGMTYTGYLDDIIHVNFGVEDRRTSSMDVKAGDLVRDLMLCDDGSPPVPAGGPALYMGSEENLGSAPA</sequence>
<comment type="caution">
    <text evidence="2">The sequence shown here is derived from an EMBL/GenBank/DDBJ whole genome shotgun (WGS) entry which is preliminary data.</text>
</comment>
<dbReference type="Proteomes" id="UP001305779">
    <property type="component" value="Unassembled WGS sequence"/>
</dbReference>
<proteinExistence type="predicted"/>
<protein>
    <submittedName>
        <fullName evidence="2">Uncharacterized protein</fullName>
    </submittedName>
</protein>
<reference evidence="2 3" key="1">
    <citation type="journal article" date="2023" name="G3 (Bethesda)">
        <title>A chromosome-level genome assembly of Zasmidium syzygii isolated from banana leaves.</title>
        <authorList>
            <person name="van Westerhoven A.C."/>
            <person name="Mehrabi R."/>
            <person name="Talebi R."/>
            <person name="Steentjes M.B.F."/>
            <person name="Corcolon B."/>
            <person name="Chong P.A."/>
            <person name="Kema G.H.J."/>
            <person name="Seidl M.F."/>
        </authorList>
    </citation>
    <scope>NUCLEOTIDE SEQUENCE [LARGE SCALE GENOMIC DNA]</scope>
    <source>
        <strain evidence="2 3">P124</strain>
    </source>
</reference>
<dbReference type="EMBL" id="JAXOVC010000007">
    <property type="protein sequence ID" value="KAK4498851.1"/>
    <property type="molecule type" value="Genomic_DNA"/>
</dbReference>
<evidence type="ECO:0000256" key="1">
    <source>
        <dbReference type="SAM" id="MobiDB-lite"/>
    </source>
</evidence>
<keyword evidence="3" id="KW-1185">Reference proteome</keyword>
<evidence type="ECO:0000313" key="3">
    <source>
        <dbReference type="Proteomes" id="UP001305779"/>
    </source>
</evidence>
<organism evidence="2 3">
    <name type="scientific">Zasmidium cellare</name>
    <name type="common">Wine cellar mold</name>
    <name type="synonym">Racodium cellare</name>
    <dbReference type="NCBI Taxonomy" id="395010"/>
    <lineage>
        <taxon>Eukaryota</taxon>
        <taxon>Fungi</taxon>
        <taxon>Dikarya</taxon>
        <taxon>Ascomycota</taxon>
        <taxon>Pezizomycotina</taxon>
        <taxon>Dothideomycetes</taxon>
        <taxon>Dothideomycetidae</taxon>
        <taxon>Mycosphaerellales</taxon>
        <taxon>Mycosphaerellaceae</taxon>
        <taxon>Zasmidium</taxon>
    </lineage>
</organism>
<name>A0ABR0EC65_ZASCE</name>
<evidence type="ECO:0000313" key="2">
    <source>
        <dbReference type="EMBL" id="KAK4498851.1"/>
    </source>
</evidence>
<feature type="region of interest" description="Disordered" evidence="1">
    <location>
        <begin position="52"/>
        <end position="102"/>
    </location>
</feature>